<evidence type="ECO:0000256" key="3">
    <source>
        <dbReference type="ARBA" id="ARBA00022840"/>
    </source>
</evidence>
<dbReference type="SUPFAM" id="SSF52540">
    <property type="entry name" value="P-loop containing nucleoside triphosphate hydrolases"/>
    <property type="match status" value="1"/>
</dbReference>
<dbReference type="Gene3D" id="3.40.50.300">
    <property type="entry name" value="P-loop containing nucleotide triphosphate hydrolases"/>
    <property type="match status" value="1"/>
</dbReference>
<dbReference type="InParanoid" id="A0A1Y5TVB7"/>
<dbReference type="GO" id="GO:0005886">
    <property type="term" value="C:plasma membrane"/>
    <property type="evidence" value="ECO:0007669"/>
    <property type="project" value="TreeGrafter"/>
</dbReference>
<dbReference type="PROSITE" id="PS50893">
    <property type="entry name" value="ABC_TRANSPORTER_2"/>
    <property type="match status" value="1"/>
</dbReference>
<dbReference type="EMBL" id="FWFR01000003">
    <property type="protein sequence ID" value="SLN73691.1"/>
    <property type="molecule type" value="Genomic_DNA"/>
</dbReference>
<keyword evidence="6" id="KW-1185">Reference proteome</keyword>
<dbReference type="CDD" id="cd03219">
    <property type="entry name" value="ABC_Mj1267_LivG_branched"/>
    <property type="match status" value="1"/>
</dbReference>
<keyword evidence="2" id="KW-0547">Nucleotide-binding</keyword>
<dbReference type="EC" id="3.6.3.-" evidence="5"/>
<dbReference type="Pfam" id="PF12399">
    <property type="entry name" value="BCA_ABC_TP_C"/>
    <property type="match status" value="1"/>
</dbReference>
<evidence type="ECO:0000256" key="1">
    <source>
        <dbReference type="ARBA" id="ARBA00022448"/>
    </source>
</evidence>
<feature type="domain" description="ABC transporter" evidence="4">
    <location>
        <begin position="21"/>
        <end position="269"/>
    </location>
</feature>
<dbReference type="SMART" id="SM00382">
    <property type="entry name" value="AAA"/>
    <property type="match status" value="1"/>
</dbReference>
<reference evidence="5 6" key="1">
    <citation type="submission" date="2017-03" db="EMBL/GenBank/DDBJ databases">
        <authorList>
            <person name="Afonso C.L."/>
            <person name="Miller P.J."/>
            <person name="Scott M.A."/>
            <person name="Spackman E."/>
            <person name="Goraichik I."/>
            <person name="Dimitrov K.M."/>
            <person name="Suarez D.L."/>
            <person name="Swayne D.E."/>
        </authorList>
    </citation>
    <scope>NUCLEOTIDE SEQUENCE [LARGE SCALE GENOMIC DNA]</scope>
    <source>
        <strain evidence="5 6">CECT 7691</strain>
    </source>
</reference>
<protein>
    <submittedName>
        <fullName evidence="5">Lipopolysaccharide export system ATP-binding protein LptB</fullName>
        <ecNumber evidence="5">3.6.3.-</ecNumber>
    </submittedName>
</protein>
<dbReference type="RefSeq" id="WP_085884968.1">
    <property type="nucleotide sequence ID" value="NZ_FWFR01000003.1"/>
</dbReference>
<proteinExistence type="predicted"/>
<organism evidence="5 6">
    <name type="scientific">Oceanibacterium hippocampi</name>
    <dbReference type="NCBI Taxonomy" id="745714"/>
    <lineage>
        <taxon>Bacteria</taxon>
        <taxon>Pseudomonadati</taxon>
        <taxon>Pseudomonadota</taxon>
        <taxon>Alphaproteobacteria</taxon>
        <taxon>Sneathiellales</taxon>
        <taxon>Sneathiellaceae</taxon>
        <taxon>Oceanibacterium</taxon>
    </lineage>
</organism>
<dbReference type="PANTHER" id="PTHR45772:SF4">
    <property type="entry name" value="ABC TRANSPORTER ATP-BINDING PROTEIN"/>
    <property type="match status" value="1"/>
</dbReference>
<evidence type="ECO:0000259" key="4">
    <source>
        <dbReference type="PROSITE" id="PS50893"/>
    </source>
</evidence>
<dbReference type="Pfam" id="PF00005">
    <property type="entry name" value="ABC_tran"/>
    <property type="match status" value="1"/>
</dbReference>
<gene>
    <name evidence="5" type="primary">lptB_12</name>
    <name evidence="5" type="ORF">OCH7691_03641</name>
</gene>
<dbReference type="InterPro" id="IPR051120">
    <property type="entry name" value="ABC_AA/LPS_Transport"/>
</dbReference>
<keyword evidence="1" id="KW-0813">Transport</keyword>
<dbReference type="Proteomes" id="UP000193200">
    <property type="component" value="Unassembled WGS sequence"/>
</dbReference>
<evidence type="ECO:0000256" key="2">
    <source>
        <dbReference type="ARBA" id="ARBA00022741"/>
    </source>
</evidence>
<dbReference type="GO" id="GO:0005524">
    <property type="term" value="F:ATP binding"/>
    <property type="evidence" value="ECO:0007669"/>
    <property type="project" value="UniProtKB-KW"/>
</dbReference>
<keyword evidence="3 5" id="KW-0067">ATP-binding</keyword>
<dbReference type="FunFam" id="3.40.50.300:FF:000421">
    <property type="entry name" value="Branched-chain amino acid ABC transporter ATP-binding protein"/>
    <property type="match status" value="1"/>
</dbReference>
<dbReference type="AlphaFoldDB" id="A0A1Y5TVB7"/>
<dbReference type="InterPro" id="IPR027417">
    <property type="entry name" value="P-loop_NTPase"/>
</dbReference>
<dbReference type="InterPro" id="IPR003439">
    <property type="entry name" value="ABC_transporter-like_ATP-bd"/>
</dbReference>
<evidence type="ECO:0000313" key="5">
    <source>
        <dbReference type="EMBL" id="SLN73691.1"/>
    </source>
</evidence>
<evidence type="ECO:0000313" key="6">
    <source>
        <dbReference type="Proteomes" id="UP000193200"/>
    </source>
</evidence>
<dbReference type="PANTHER" id="PTHR45772">
    <property type="entry name" value="CONSERVED COMPONENT OF ABC TRANSPORTER FOR NATURAL AMINO ACIDS-RELATED"/>
    <property type="match status" value="1"/>
</dbReference>
<dbReference type="InterPro" id="IPR032823">
    <property type="entry name" value="BCA_ABC_TP_C"/>
</dbReference>
<dbReference type="GO" id="GO:0016887">
    <property type="term" value="F:ATP hydrolysis activity"/>
    <property type="evidence" value="ECO:0007669"/>
    <property type="project" value="InterPro"/>
</dbReference>
<name>A0A1Y5TVB7_9PROT</name>
<dbReference type="InterPro" id="IPR003593">
    <property type="entry name" value="AAA+_ATPase"/>
</dbReference>
<dbReference type="OrthoDB" id="9779872at2"/>
<accession>A0A1Y5TVB7</accession>
<sequence length="271" mass="29197">MSGSLAERSEPDPRTASGPLLDVSGIKLSFGGIKALDDVSFTVDSGQIVGLIGPNGAGKTTMFNCLSRVYVPNEGQIRFKGQPILKEPTHRIADIGIGRTFQNLALFKTMTVLQNVMVGGHCTTASGFIGNALRLPSVRREEDELVGRAWSLISYLGLESVAHARVSDLPFGTQKRVEIGRALASKPTLLLMDEPAGGLNHEEIGGLGDLIRQIRDERDITVLIVEHHMSLVMAISDKVVALDFGRKLAEGTPAEVQKDPEVIRAYLGTND</sequence>
<keyword evidence="5" id="KW-0378">Hydrolase</keyword>